<dbReference type="EMBL" id="PFLI01000135">
    <property type="protein sequence ID" value="PIY71853.1"/>
    <property type="molecule type" value="Genomic_DNA"/>
</dbReference>
<evidence type="ECO:0000313" key="3">
    <source>
        <dbReference type="Proteomes" id="UP000229401"/>
    </source>
</evidence>
<name>A0A2M7QHQ8_9BACT</name>
<dbReference type="PIRSF" id="PIRSF005384">
    <property type="entry name" value="RpiB_LacA_B"/>
    <property type="match status" value="1"/>
</dbReference>
<dbReference type="PANTHER" id="PTHR30345:SF0">
    <property type="entry name" value="DNA DAMAGE-REPAIR_TOLERATION PROTEIN DRT102"/>
    <property type="match status" value="1"/>
</dbReference>
<dbReference type="EC" id="5.3.1.6" evidence="2"/>
<comment type="caution">
    <text evidence="2">The sequence shown here is derived from an EMBL/GenBank/DDBJ whole genome shotgun (WGS) entry which is preliminary data.</text>
</comment>
<dbReference type="InterPro" id="IPR003500">
    <property type="entry name" value="RpiB_LacA_LacB"/>
</dbReference>
<reference evidence="3" key="1">
    <citation type="submission" date="2017-09" db="EMBL/GenBank/DDBJ databases">
        <title>Depth-based differentiation of microbial function through sediment-hosted aquifers and enrichment of novel symbionts in the deep terrestrial subsurface.</title>
        <authorList>
            <person name="Probst A.J."/>
            <person name="Ladd B."/>
            <person name="Jarett J.K."/>
            <person name="Geller-Mcgrath D.E."/>
            <person name="Sieber C.M.K."/>
            <person name="Emerson J.B."/>
            <person name="Anantharaman K."/>
            <person name="Thomas B.C."/>
            <person name="Malmstrom R."/>
            <person name="Stieglmeier M."/>
            <person name="Klingl A."/>
            <person name="Woyke T."/>
            <person name="Ryan C.M."/>
            <person name="Banfield J.F."/>
        </authorList>
    </citation>
    <scope>NUCLEOTIDE SEQUENCE [LARGE SCALE GENOMIC DNA]</scope>
</reference>
<dbReference type="NCBIfam" id="NF004051">
    <property type="entry name" value="PRK05571.1"/>
    <property type="match status" value="1"/>
</dbReference>
<gene>
    <name evidence="2" type="ORF">COY87_04000</name>
</gene>
<dbReference type="Proteomes" id="UP000229401">
    <property type="component" value="Unassembled WGS sequence"/>
</dbReference>
<dbReference type="GO" id="GO:0005975">
    <property type="term" value="P:carbohydrate metabolic process"/>
    <property type="evidence" value="ECO:0007669"/>
    <property type="project" value="InterPro"/>
</dbReference>
<evidence type="ECO:0000313" key="2">
    <source>
        <dbReference type="EMBL" id="PIY71853.1"/>
    </source>
</evidence>
<dbReference type="AlphaFoldDB" id="A0A2M7QHQ8"/>
<dbReference type="NCBIfam" id="TIGR00689">
    <property type="entry name" value="rpiB_lacA_lacB"/>
    <property type="match status" value="1"/>
</dbReference>
<dbReference type="GO" id="GO:0004751">
    <property type="term" value="F:ribose-5-phosphate isomerase activity"/>
    <property type="evidence" value="ECO:0007669"/>
    <property type="project" value="UniProtKB-EC"/>
</dbReference>
<dbReference type="Pfam" id="PF02502">
    <property type="entry name" value="LacAB_rpiB"/>
    <property type="match status" value="1"/>
</dbReference>
<dbReference type="PANTHER" id="PTHR30345">
    <property type="entry name" value="RIBOSE-5-PHOSPHATE ISOMERASE B"/>
    <property type="match status" value="1"/>
</dbReference>
<evidence type="ECO:0000256" key="1">
    <source>
        <dbReference type="ARBA" id="ARBA00008754"/>
    </source>
</evidence>
<accession>A0A2M7QHQ8</accession>
<comment type="similarity">
    <text evidence="1">Belongs to the LacAB/RpiB family.</text>
</comment>
<dbReference type="InterPro" id="IPR036569">
    <property type="entry name" value="RpiB_LacA_LacB_sf"/>
</dbReference>
<sequence>MSLFIAADHRGFELKNKLIEYLQEQNIRVEDIGNYEYDPLDDNPDFAQRLAQAVLQKPDSKGIVICGSGVGVCIATNRFKGIRCALSFKKEQVEHARQNDHINVLSIPSDYIDLEMAKQLVDVFLKTQPIEEEKYQRRIKKMDATIDTLIKTMV</sequence>
<organism evidence="2 3">
    <name type="scientific">Candidatus Roizmanbacteria bacterium CG_4_10_14_0_8_um_filter_33_9</name>
    <dbReference type="NCBI Taxonomy" id="1974826"/>
    <lineage>
        <taxon>Bacteria</taxon>
        <taxon>Candidatus Roizmaniibacteriota</taxon>
    </lineage>
</organism>
<protein>
    <submittedName>
        <fullName evidence="2">Ribose-5-phosphate isomerase</fullName>
        <ecNumber evidence="2">5.3.1.6</ecNumber>
    </submittedName>
</protein>
<keyword evidence="2" id="KW-0413">Isomerase</keyword>
<dbReference type="SUPFAM" id="SSF89623">
    <property type="entry name" value="Ribose/Galactose isomerase RpiB/AlsB"/>
    <property type="match status" value="1"/>
</dbReference>
<dbReference type="Gene3D" id="3.40.1400.10">
    <property type="entry name" value="Sugar-phosphate isomerase, RpiB/LacA/LacB"/>
    <property type="match status" value="1"/>
</dbReference>
<proteinExistence type="inferred from homology"/>